<name>A0ABV6UDK9_9ACTN</name>
<organism evidence="1 2">
    <name type="scientific">Sphaerimonospora cavernae</name>
    <dbReference type="NCBI Taxonomy" id="1740611"/>
    <lineage>
        <taxon>Bacteria</taxon>
        <taxon>Bacillati</taxon>
        <taxon>Actinomycetota</taxon>
        <taxon>Actinomycetes</taxon>
        <taxon>Streptosporangiales</taxon>
        <taxon>Streptosporangiaceae</taxon>
        <taxon>Sphaerimonospora</taxon>
    </lineage>
</organism>
<dbReference type="EMBL" id="JBHMQT010000071">
    <property type="protein sequence ID" value="MFC0866277.1"/>
    <property type="molecule type" value="Genomic_DNA"/>
</dbReference>
<accession>A0ABV6UDK9</accession>
<dbReference type="SUPFAM" id="SSF53335">
    <property type="entry name" value="S-adenosyl-L-methionine-dependent methyltransferases"/>
    <property type="match status" value="1"/>
</dbReference>
<dbReference type="GO" id="GO:0008168">
    <property type="term" value="F:methyltransferase activity"/>
    <property type="evidence" value="ECO:0007669"/>
    <property type="project" value="UniProtKB-KW"/>
</dbReference>
<dbReference type="InterPro" id="IPR029063">
    <property type="entry name" value="SAM-dependent_MTases_sf"/>
</dbReference>
<comment type="caution">
    <text evidence="1">The sequence shown here is derived from an EMBL/GenBank/DDBJ whole genome shotgun (WGS) entry which is preliminary data.</text>
</comment>
<dbReference type="Pfam" id="PF04672">
    <property type="entry name" value="Methyltransf_19"/>
    <property type="match status" value="1"/>
</dbReference>
<reference evidence="1 2" key="1">
    <citation type="submission" date="2024-09" db="EMBL/GenBank/DDBJ databases">
        <authorList>
            <person name="Sun Q."/>
            <person name="Mori K."/>
        </authorList>
    </citation>
    <scope>NUCLEOTIDE SEQUENCE [LARGE SCALE GENOMIC DNA]</scope>
    <source>
        <strain evidence="1 2">TBRC 1851</strain>
    </source>
</reference>
<dbReference type="Gene3D" id="3.40.50.150">
    <property type="entry name" value="Vaccinia Virus protein VP39"/>
    <property type="match status" value="1"/>
</dbReference>
<proteinExistence type="predicted"/>
<dbReference type="RefSeq" id="WP_394304269.1">
    <property type="nucleotide sequence ID" value="NZ_JBHMQT010000071.1"/>
</dbReference>
<feature type="non-terminal residue" evidence="1">
    <location>
        <position position="135"/>
    </location>
</feature>
<dbReference type="InterPro" id="IPR006764">
    <property type="entry name" value="SAM_dep_MeTrfase_SAV2177_type"/>
</dbReference>
<gene>
    <name evidence="1" type="ORF">ACFHYQ_28680</name>
</gene>
<dbReference type="GO" id="GO:0032259">
    <property type="term" value="P:methylation"/>
    <property type="evidence" value="ECO:0007669"/>
    <property type="project" value="UniProtKB-KW"/>
</dbReference>
<keyword evidence="2" id="KW-1185">Reference proteome</keyword>
<sequence>MTDARNALAPDGRDAASSTANVARMYDYYLGGKDNYAIDRQCAQRVISTVPLAREIARANRAFLGRVVRYLAAEAGISQFIDIGAGLPTQDNVHQVAQRANPAARVVYVDNDPVVLGRVFGCDQEVVRVRSLIQI</sequence>
<dbReference type="Proteomes" id="UP001589870">
    <property type="component" value="Unassembled WGS sequence"/>
</dbReference>
<evidence type="ECO:0000313" key="2">
    <source>
        <dbReference type="Proteomes" id="UP001589870"/>
    </source>
</evidence>
<dbReference type="EC" id="2.1.1.-" evidence="1"/>
<keyword evidence="1" id="KW-0489">Methyltransferase</keyword>
<protein>
    <submittedName>
        <fullName evidence="1">SAM-dependent methyltransferase</fullName>
        <ecNumber evidence="1">2.1.1.-</ecNumber>
    </submittedName>
</protein>
<keyword evidence="1" id="KW-0808">Transferase</keyword>
<evidence type="ECO:0000313" key="1">
    <source>
        <dbReference type="EMBL" id="MFC0866277.1"/>
    </source>
</evidence>